<accession>K6XTK3</accession>
<protein>
    <submittedName>
        <fullName evidence="1">Uncharacterized protein</fullName>
    </submittedName>
</protein>
<proteinExistence type="predicted"/>
<dbReference type="eggNOG" id="ENOG5032UJJ">
    <property type="taxonomic scope" value="Bacteria"/>
</dbReference>
<reference evidence="1 2" key="1">
    <citation type="journal article" date="2017" name="Antonie Van Leeuwenhoek">
        <title>Rhizobium rhizosphaerae sp. nov., a novel species isolated from rice rhizosphere.</title>
        <authorList>
            <person name="Zhao J.J."/>
            <person name="Zhang J."/>
            <person name="Zhang R.J."/>
            <person name="Zhang C.W."/>
            <person name="Yin H.Q."/>
            <person name="Zhang X.X."/>
        </authorList>
    </citation>
    <scope>NUCLEOTIDE SEQUENCE [LARGE SCALE GENOMIC DNA]</scope>
    <source>
        <strain evidence="1 2">KMM 241</strain>
    </source>
</reference>
<name>K6XTK3_9ALTE</name>
<dbReference type="EMBL" id="BAEP01000032">
    <property type="protein sequence ID" value="GAC23939.1"/>
    <property type="molecule type" value="Genomic_DNA"/>
</dbReference>
<dbReference type="Proteomes" id="UP000006263">
    <property type="component" value="Unassembled WGS sequence"/>
</dbReference>
<dbReference type="AlphaFoldDB" id="K6XTK3"/>
<comment type="caution">
    <text evidence="1">The sequence shown here is derived from an EMBL/GenBank/DDBJ whole genome shotgun (WGS) entry which is preliminary data.</text>
</comment>
<organism evidence="1 2">
    <name type="scientific">Paraglaciecola mesophila KMM 241</name>
    <dbReference type="NCBI Taxonomy" id="1128912"/>
    <lineage>
        <taxon>Bacteria</taxon>
        <taxon>Pseudomonadati</taxon>
        <taxon>Pseudomonadota</taxon>
        <taxon>Gammaproteobacteria</taxon>
        <taxon>Alteromonadales</taxon>
        <taxon>Alteromonadaceae</taxon>
        <taxon>Paraglaciecola</taxon>
    </lineage>
</organism>
<evidence type="ECO:0000313" key="2">
    <source>
        <dbReference type="Proteomes" id="UP000006263"/>
    </source>
</evidence>
<gene>
    <name evidence="1" type="ORF">GMES_1643</name>
</gene>
<evidence type="ECO:0000313" key="1">
    <source>
        <dbReference type="EMBL" id="GAC23939.1"/>
    </source>
</evidence>
<sequence>MVYHWSFIKRKNDVSHKENEIKWLLGLAILISLQGCSHTQVHLYAKYLSESEVNRISKQLKKDDFDVDVNQLTFPNSISRNSLVYSLMLPEQSELSRLTQSAAKLGYSVESEVPLFSNNHSFTHDSIGLFLIPDDLDISASISREKLIGRYYSKACDADTQLLLNSDNTYILVNSPQEAISNAKQGEVQLNRQQTLISGFWKVTQYPYVQLSGPKNHPWVAPFEVEVYDEIEFGVSVENTYLKPLSDYKRFDSCQFYKGAVG</sequence>